<keyword evidence="3" id="KW-1185">Reference proteome</keyword>
<dbReference type="GO" id="GO:0004061">
    <property type="term" value="F:arylformamidase activity"/>
    <property type="evidence" value="ECO:0007669"/>
    <property type="project" value="InterPro"/>
</dbReference>
<dbReference type="RefSeq" id="XP_060278028.1">
    <property type="nucleotide sequence ID" value="XM_060432221.1"/>
</dbReference>
<dbReference type="AlphaFoldDB" id="A0AAJ0BPI6"/>
<comment type="similarity">
    <text evidence="1">Belongs to the Cyclase 1 superfamily.</text>
</comment>
<evidence type="ECO:0000313" key="3">
    <source>
        <dbReference type="Proteomes" id="UP001244011"/>
    </source>
</evidence>
<dbReference type="Pfam" id="PF04199">
    <property type="entry name" value="Cyclase"/>
    <property type="match status" value="1"/>
</dbReference>
<dbReference type="InterPro" id="IPR007325">
    <property type="entry name" value="KFase/CYL"/>
</dbReference>
<comment type="caution">
    <text evidence="2">The sequence shown here is derived from an EMBL/GenBank/DDBJ whole genome shotgun (WGS) entry which is preliminary data.</text>
</comment>
<dbReference type="PANTHER" id="PTHR34861">
    <property type="match status" value="1"/>
</dbReference>
<feature type="non-terminal residue" evidence="2">
    <location>
        <position position="325"/>
    </location>
</feature>
<feature type="non-terminal residue" evidence="2">
    <location>
        <position position="1"/>
    </location>
</feature>
<dbReference type="PANTHER" id="PTHR34861:SF10">
    <property type="entry name" value="CYCLASE"/>
    <property type="match status" value="1"/>
</dbReference>
<evidence type="ECO:0008006" key="4">
    <source>
        <dbReference type="Google" id="ProtNLM"/>
    </source>
</evidence>
<sequence>VPDFDSLKHVEGAGYKGCAWGVFDRPGQKDELGTLNLITPALVARAAKEEIIDGDRLSLDWGLEKLQFPAFGRKLPEHKLIDLVPLLDFCGHDEQISFSPQTGSHWNTPLHVALQSWEPQRSKQYYNGLRHDDFKARNELNHGIRNVHKQGGICGRGVLLDWAAWAEKHGKERDPLLRRRIPVTELEAVAKAQNVVFRAGDILCIRLGFTAWYNDASQTDRKRVAAEGTEFLGIEANEESFRWHWNNHFAAVATDSLTYEAWPPSTPNLHEYLLAMWGSMIGKLWDLEELANLCAKKKRWTFFLASAPLNVDSGITSPANVLALF</sequence>
<gene>
    <name evidence="2" type="ORF">QBC33DRAFT_603844</name>
</gene>
<proteinExistence type="inferred from homology"/>
<evidence type="ECO:0000256" key="1">
    <source>
        <dbReference type="ARBA" id="ARBA00007865"/>
    </source>
</evidence>
<dbReference type="GeneID" id="85315408"/>
<evidence type="ECO:0000313" key="2">
    <source>
        <dbReference type="EMBL" id="KAK1761815.1"/>
    </source>
</evidence>
<reference evidence="2" key="1">
    <citation type="submission" date="2023-06" db="EMBL/GenBank/DDBJ databases">
        <title>Genome-scale phylogeny and comparative genomics of the fungal order Sordariales.</title>
        <authorList>
            <consortium name="Lawrence Berkeley National Laboratory"/>
            <person name="Hensen N."/>
            <person name="Bonometti L."/>
            <person name="Westerberg I."/>
            <person name="Brannstrom I.O."/>
            <person name="Guillou S."/>
            <person name="Cros-Aarteil S."/>
            <person name="Calhoun S."/>
            <person name="Haridas S."/>
            <person name="Kuo A."/>
            <person name="Mondo S."/>
            <person name="Pangilinan J."/>
            <person name="Riley R."/>
            <person name="Labutti K."/>
            <person name="Andreopoulos B."/>
            <person name="Lipzen A."/>
            <person name="Chen C."/>
            <person name="Yanf M."/>
            <person name="Daum C."/>
            <person name="Ng V."/>
            <person name="Clum A."/>
            <person name="Steindorff A."/>
            <person name="Ohm R."/>
            <person name="Martin F."/>
            <person name="Silar P."/>
            <person name="Natvig D."/>
            <person name="Lalanne C."/>
            <person name="Gautier V."/>
            <person name="Ament-Velasquez S.L."/>
            <person name="Kruys A."/>
            <person name="Hutchinson M.I."/>
            <person name="Powell A.J."/>
            <person name="Barry K."/>
            <person name="Miller A.N."/>
            <person name="Grigoriev I.V."/>
            <person name="Debuchy R."/>
            <person name="Gladieux P."/>
            <person name="Thoren M.H."/>
            <person name="Johannesson H."/>
        </authorList>
    </citation>
    <scope>NUCLEOTIDE SEQUENCE</scope>
    <source>
        <strain evidence="2">8032-3</strain>
    </source>
</reference>
<dbReference type="Proteomes" id="UP001244011">
    <property type="component" value="Unassembled WGS sequence"/>
</dbReference>
<protein>
    <recommendedName>
        <fullName evidence="4">Cyclase</fullName>
    </recommendedName>
</protein>
<dbReference type="GO" id="GO:0019441">
    <property type="term" value="P:L-tryptophan catabolic process to kynurenine"/>
    <property type="evidence" value="ECO:0007669"/>
    <property type="project" value="InterPro"/>
</dbReference>
<name>A0AAJ0BPI6_9PEZI</name>
<dbReference type="InterPro" id="IPR037175">
    <property type="entry name" value="KFase_sf"/>
</dbReference>
<dbReference type="Gene3D" id="3.50.30.50">
    <property type="entry name" value="Putative cyclase"/>
    <property type="match status" value="1"/>
</dbReference>
<dbReference type="EMBL" id="MU839050">
    <property type="protein sequence ID" value="KAK1761815.1"/>
    <property type="molecule type" value="Genomic_DNA"/>
</dbReference>
<accession>A0AAJ0BPI6</accession>
<organism evidence="2 3">
    <name type="scientific">Phialemonium atrogriseum</name>
    <dbReference type="NCBI Taxonomy" id="1093897"/>
    <lineage>
        <taxon>Eukaryota</taxon>
        <taxon>Fungi</taxon>
        <taxon>Dikarya</taxon>
        <taxon>Ascomycota</taxon>
        <taxon>Pezizomycotina</taxon>
        <taxon>Sordariomycetes</taxon>
        <taxon>Sordariomycetidae</taxon>
        <taxon>Cephalothecales</taxon>
        <taxon>Cephalothecaceae</taxon>
        <taxon>Phialemonium</taxon>
    </lineage>
</organism>
<dbReference type="SUPFAM" id="SSF102198">
    <property type="entry name" value="Putative cyclase"/>
    <property type="match status" value="1"/>
</dbReference>